<keyword evidence="7 8" id="KW-0472">Membrane</keyword>
<proteinExistence type="predicted"/>
<feature type="transmembrane region" description="Helical" evidence="8">
    <location>
        <begin position="26"/>
        <end position="47"/>
    </location>
</feature>
<dbReference type="GO" id="GO:0022857">
    <property type="term" value="F:transmembrane transporter activity"/>
    <property type="evidence" value="ECO:0007669"/>
    <property type="project" value="InterPro"/>
</dbReference>
<keyword evidence="3" id="KW-1003">Cell membrane</keyword>
<keyword evidence="10" id="KW-1185">Reference proteome</keyword>
<name>A0A498RBA6_9FIRM</name>
<evidence type="ECO:0000313" key="9">
    <source>
        <dbReference type="EMBL" id="VBB08235.1"/>
    </source>
</evidence>
<reference evidence="9 10" key="1">
    <citation type="submission" date="2018-06" db="EMBL/GenBank/DDBJ databases">
        <authorList>
            <person name="Strepis N."/>
        </authorList>
    </citation>
    <scope>NUCLEOTIDE SEQUENCE [LARGE SCALE GENOMIC DNA]</scope>
    <source>
        <strain evidence="9">LUCI</strain>
    </source>
</reference>
<evidence type="ECO:0000256" key="7">
    <source>
        <dbReference type="ARBA" id="ARBA00023136"/>
    </source>
</evidence>
<dbReference type="RefSeq" id="WP_122629152.1">
    <property type="nucleotide sequence ID" value="NZ_UPPP01000085.1"/>
</dbReference>
<keyword evidence="5 8" id="KW-0812">Transmembrane</keyword>
<keyword evidence="6 8" id="KW-1133">Transmembrane helix</keyword>
<accession>A0A498RBA6</accession>
<feature type="transmembrane region" description="Helical" evidence="8">
    <location>
        <begin position="105"/>
        <end position="124"/>
    </location>
</feature>
<dbReference type="Pfam" id="PF02653">
    <property type="entry name" value="BPD_transp_2"/>
    <property type="match status" value="1"/>
</dbReference>
<evidence type="ECO:0000256" key="4">
    <source>
        <dbReference type="ARBA" id="ARBA00022519"/>
    </source>
</evidence>
<feature type="transmembrane region" description="Helical" evidence="8">
    <location>
        <begin position="264"/>
        <end position="292"/>
    </location>
</feature>
<feature type="transmembrane region" description="Helical" evidence="8">
    <location>
        <begin position="223"/>
        <end position="243"/>
    </location>
</feature>
<comment type="subcellular location">
    <subcellularLocation>
        <location evidence="1">Cell membrane</location>
        <topology evidence="1">Multi-pass membrane protein</topology>
    </subcellularLocation>
</comment>
<evidence type="ECO:0000256" key="3">
    <source>
        <dbReference type="ARBA" id="ARBA00022475"/>
    </source>
</evidence>
<dbReference type="PANTHER" id="PTHR32196">
    <property type="entry name" value="ABC TRANSPORTER PERMEASE PROTEIN YPHD-RELATED-RELATED"/>
    <property type="match status" value="1"/>
</dbReference>
<dbReference type="InterPro" id="IPR001851">
    <property type="entry name" value="ABC_transp_permease"/>
</dbReference>
<dbReference type="EMBL" id="UPPP01000085">
    <property type="protein sequence ID" value="VBB08235.1"/>
    <property type="molecule type" value="Genomic_DNA"/>
</dbReference>
<evidence type="ECO:0000313" key="10">
    <source>
        <dbReference type="Proteomes" id="UP000277811"/>
    </source>
</evidence>
<feature type="transmembrane region" description="Helical" evidence="8">
    <location>
        <begin position="136"/>
        <end position="155"/>
    </location>
</feature>
<keyword evidence="2" id="KW-0813">Transport</keyword>
<dbReference type="Proteomes" id="UP000277811">
    <property type="component" value="Unassembled WGS sequence"/>
</dbReference>
<gene>
    <name evidence="9" type="ORF">LUCI_3504</name>
</gene>
<protein>
    <submittedName>
        <fullName evidence="9">Abc transporter permease</fullName>
    </submittedName>
</protein>
<sequence length="332" mass="34656">MSTNPQALPADAGTRKFRIKEVLQKLGALISLVVLSGILTYLSPYFLTMDNIMNIARQSAINSLIAIGMLLTILTAGIDLSVGSVVALSTCVMGILVVKMGMSPILGIIACLGIGALVGCVNGLTLTKMSLPHPFISTLGTMNVARGLALILTAASPISNFPWSIQYLGAAFWGPIPVSFVLVLIVYGLFHVFLNYTTVGRYIYAVGGNPEATRLSGINIDKVLIIVYSISGFMAALGGLVLVGRVNAAFPLAGLGYEFDAIAAAIIGGASFLGGEGTVWGTLIGAMIMAVLRNGLNLLSVSAEMQTVAIGIVIILAVYIDVLRHKAAKKAK</sequence>
<evidence type="ECO:0000256" key="8">
    <source>
        <dbReference type="SAM" id="Phobius"/>
    </source>
</evidence>
<evidence type="ECO:0000256" key="2">
    <source>
        <dbReference type="ARBA" id="ARBA00022448"/>
    </source>
</evidence>
<organism evidence="9 10">
    <name type="scientific">Lucifera butyrica</name>
    <dbReference type="NCBI Taxonomy" id="1351585"/>
    <lineage>
        <taxon>Bacteria</taxon>
        <taxon>Bacillati</taxon>
        <taxon>Bacillota</taxon>
        <taxon>Negativicutes</taxon>
        <taxon>Veillonellales</taxon>
        <taxon>Veillonellaceae</taxon>
        <taxon>Lucifera</taxon>
    </lineage>
</organism>
<feature type="transmembrane region" description="Helical" evidence="8">
    <location>
        <begin position="167"/>
        <end position="190"/>
    </location>
</feature>
<dbReference type="PANTHER" id="PTHR32196:SF21">
    <property type="entry name" value="ABC TRANSPORTER PERMEASE PROTEIN YPHD-RELATED"/>
    <property type="match status" value="1"/>
</dbReference>
<evidence type="ECO:0000256" key="1">
    <source>
        <dbReference type="ARBA" id="ARBA00004651"/>
    </source>
</evidence>
<dbReference type="CDD" id="cd06579">
    <property type="entry name" value="TM_PBP1_transp_AraH_like"/>
    <property type="match status" value="1"/>
</dbReference>
<feature type="transmembrane region" description="Helical" evidence="8">
    <location>
        <begin position="298"/>
        <end position="320"/>
    </location>
</feature>
<keyword evidence="4" id="KW-0997">Cell inner membrane</keyword>
<evidence type="ECO:0000256" key="6">
    <source>
        <dbReference type="ARBA" id="ARBA00022989"/>
    </source>
</evidence>
<feature type="transmembrane region" description="Helical" evidence="8">
    <location>
        <begin position="59"/>
        <end position="76"/>
    </location>
</feature>
<dbReference type="OrthoDB" id="9784538at2"/>
<evidence type="ECO:0000256" key="5">
    <source>
        <dbReference type="ARBA" id="ARBA00022692"/>
    </source>
</evidence>
<dbReference type="AlphaFoldDB" id="A0A498RBA6"/>
<dbReference type="GO" id="GO:0005886">
    <property type="term" value="C:plasma membrane"/>
    <property type="evidence" value="ECO:0007669"/>
    <property type="project" value="UniProtKB-SubCell"/>
</dbReference>